<evidence type="ECO:0000256" key="1">
    <source>
        <dbReference type="ARBA" id="ARBA00022649"/>
    </source>
</evidence>
<dbReference type="SUPFAM" id="SSF143011">
    <property type="entry name" value="RelE-like"/>
    <property type="match status" value="1"/>
</dbReference>
<keyword evidence="2" id="KW-0614">Plasmid</keyword>
<dbReference type="InterPro" id="IPR004386">
    <property type="entry name" value="Toxin_YafQ-like"/>
</dbReference>
<dbReference type="Pfam" id="PF15738">
    <property type="entry name" value="YafQ_toxin"/>
    <property type="match status" value="1"/>
</dbReference>
<dbReference type="InterPro" id="IPR007712">
    <property type="entry name" value="RelE/ParE_toxin"/>
</dbReference>
<geneLocation type="plasmid" evidence="2 3">
    <name>Cy782203</name>
</geneLocation>
<reference evidence="3" key="1">
    <citation type="journal article" date="2011" name="MBio">
        <title>Novel metabolic attributes of the genus Cyanothece, comprising a group of unicellular nitrogen-fixing Cyanobacteria.</title>
        <authorList>
            <person name="Bandyopadhyay A."/>
            <person name="Elvitigala T."/>
            <person name="Welsh E."/>
            <person name="Stockel J."/>
            <person name="Liberton M."/>
            <person name="Min H."/>
            <person name="Sherman L.A."/>
            <person name="Pakrasi H.B."/>
        </authorList>
    </citation>
    <scope>NUCLEOTIDE SEQUENCE [LARGE SCALE GENOMIC DNA]</scope>
    <source>
        <strain evidence="3">PCC 7822</strain>
        <plasmid evidence="3">Cy782203</plasmid>
    </source>
</reference>
<keyword evidence="3" id="KW-1185">Reference proteome</keyword>
<dbReference type="KEGG" id="cyj:Cyan7822_6919"/>
<evidence type="ECO:0000313" key="2">
    <source>
        <dbReference type="EMBL" id="ADN18560.1"/>
    </source>
</evidence>
<gene>
    <name evidence="2" type="ordered locus">Cyan7822_6919</name>
</gene>
<accession>E0UNN0</accession>
<dbReference type="NCBIfam" id="TIGR02385">
    <property type="entry name" value="RelE_StbE"/>
    <property type="match status" value="1"/>
</dbReference>
<evidence type="ECO:0000313" key="3">
    <source>
        <dbReference type="Proteomes" id="UP000008206"/>
    </source>
</evidence>
<dbReference type="AlphaFoldDB" id="E0UNN0"/>
<organism evidence="2 3">
    <name type="scientific">Gloeothece verrucosa (strain PCC 7822)</name>
    <name type="common">Cyanothece sp. (strain PCC 7822)</name>
    <dbReference type="NCBI Taxonomy" id="497965"/>
    <lineage>
        <taxon>Bacteria</taxon>
        <taxon>Bacillati</taxon>
        <taxon>Cyanobacteriota</taxon>
        <taxon>Cyanophyceae</taxon>
        <taxon>Oscillatoriophycideae</taxon>
        <taxon>Chroococcales</taxon>
        <taxon>Aphanothecaceae</taxon>
        <taxon>Gloeothece</taxon>
        <taxon>Gloeothece verrucosa</taxon>
    </lineage>
</organism>
<keyword evidence="1" id="KW-1277">Toxin-antitoxin system</keyword>
<name>E0UNN0_GLOV7</name>
<dbReference type="EMBL" id="CP002201">
    <property type="protein sequence ID" value="ADN18560.1"/>
    <property type="molecule type" value="Genomic_DNA"/>
</dbReference>
<dbReference type="HOGENOM" id="CLU_161929_0_0_3"/>
<dbReference type="Gene3D" id="3.30.2310.20">
    <property type="entry name" value="RelE-like"/>
    <property type="match status" value="1"/>
</dbReference>
<dbReference type="OrthoDB" id="462654at2"/>
<dbReference type="RefSeq" id="WP_013325685.1">
    <property type="nucleotide sequence ID" value="NC_014502.1"/>
</dbReference>
<protein>
    <submittedName>
        <fullName evidence="2">Addiction module toxin, RelE/StbE family</fullName>
    </submittedName>
</protein>
<sequence>MKLVIDNKFKRAFKRLIKKNPQLQTKILSILDLLEVDPFTSSLKSHKLTGELDGYWSCSVSYDCRIIFKLSQDPESEEVLILLVDIGTHDEVY</sequence>
<dbReference type="Proteomes" id="UP000008206">
    <property type="component" value="Plasmid Cy782203"/>
</dbReference>
<proteinExistence type="predicted"/>
<dbReference type="InterPro" id="IPR035093">
    <property type="entry name" value="RelE/ParE_toxin_dom_sf"/>
</dbReference>